<comment type="catalytic activity">
    <reaction evidence="10">
        <text>L-lysine(out) + L-arginine(in) = L-lysine(in) + L-arginine(out)</text>
        <dbReference type="Rhea" id="RHEA:70827"/>
        <dbReference type="ChEBI" id="CHEBI:32551"/>
        <dbReference type="ChEBI" id="CHEBI:32682"/>
    </reaction>
    <physiologicalReaction direction="left-to-right" evidence="10">
        <dbReference type="Rhea" id="RHEA:70828"/>
    </physiologicalReaction>
</comment>
<keyword evidence="21" id="KW-1185">Reference proteome</keyword>
<evidence type="ECO:0000256" key="3">
    <source>
        <dbReference type="ARBA" id="ARBA00022448"/>
    </source>
</evidence>
<keyword evidence="5" id="KW-0597">Phosphoprotein</keyword>
<feature type="transmembrane region" description="Helical" evidence="20">
    <location>
        <begin position="132"/>
        <end position="153"/>
    </location>
</feature>
<dbReference type="PANTHER" id="PTHR11785:SF512">
    <property type="entry name" value="SOBREMESA, ISOFORM B"/>
    <property type="match status" value="1"/>
</dbReference>
<dbReference type="GO" id="GO:0015179">
    <property type="term" value="F:L-amino acid transmembrane transporter activity"/>
    <property type="evidence" value="ECO:0007669"/>
    <property type="project" value="TreeGrafter"/>
</dbReference>
<feature type="transmembrane region" description="Helical" evidence="20">
    <location>
        <begin position="384"/>
        <end position="409"/>
    </location>
</feature>
<feature type="region of interest" description="Disordered" evidence="19">
    <location>
        <begin position="1"/>
        <end position="25"/>
    </location>
</feature>
<comment type="catalytic activity">
    <reaction evidence="18">
        <text>L-phenylalanine(out) + L-arginine(in) = L-phenylalanine(in) + L-arginine(out)</text>
        <dbReference type="Rhea" id="RHEA:71067"/>
        <dbReference type="ChEBI" id="CHEBI:32682"/>
        <dbReference type="ChEBI" id="CHEBI:58095"/>
    </reaction>
    <physiologicalReaction direction="left-to-right" evidence="18">
        <dbReference type="Rhea" id="RHEA:71068"/>
    </physiologicalReaction>
</comment>
<feature type="transmembrane region" description="Helical" evidence="20">
    <location>
        <begin position="446"/>
        <end position="469"/>
    </location>
</feature>
<feature type="transmembrane region" description="Helical" evidence="20">
    <location>
        <begin position="105"/>
        <end position="126"/>
    </location>
</feature>
<evidence type="ECO:0000256" key="11">
    <source>
        <dbReference type="ARBA" id="ARBA00051814"/>
    </source>
</evidence>
<feature type="transmembrane region" description="Helical" evidence="20">
    <location>
        <begin position="358"/>
        <end position="378"/>
    </location>
</feature>
<evidence type="ECO:0000313" key="21">
    <source>
        <dbReference type="Proteomes" id="UP000515135"/>
    </source>
</evidence>
<dbReference type="Proteomes" id="UP000515135">
    <property type="component" value="Unplaced"/>
</dbReference>
<feature type="transmembrane region" description="Helical" evidence="20">
    <location>
        <begin position="160"/>
        <end position="180"/>
    </location>
</feature>
<feature type="transmembrane region" description="Helical" evidence="20">
    <location>
        <begin position="73"/>
        <end position="93"/>
    </location>
</feature>
<feature type="transmembrane region" description="Helical" evidence="20">
    <location>
        <begin position="264"/>
        <end position="287"/>
    </location>
</feature>
<proteinExistence type="inferred from homology"/>
<evidence type="ECO:0000256" key="18">
    <source>
        <dbReference type="ARBA" id="ARBA00093193"/>
    </source>
</evidence>
<sequence>MSAEDMEMKHRGSDQQNGSLTAKEPPGVETVQLKKRVGLFSGVALIVGTMIGSGIFVSPKGVLREVGGVGPSLLVWTGCGVISMMGALTYAELGTMIKESGGEYAYLFKAFGPIPAFLFQWTNVILLKPSSLSAIALSFAIYVGQPFYPACVVPDAVVKFLAAVCIVLVTSLNCISVKVAARIQVFFTAIKVLALGVIIGVGIYSLAIGNTLWLTPEKAFQTGHTITISDVGLAFYQGLWAYDGWNNLNFVTEEIQNPVRNLPLAIMISIPLVTLLYVLANVAYFSVMTPSELLASGAVAVTLGNRWLGVMKWIIPFSVACSTFGACNGTIFTSGRLCYTAARKGHMVEILSMIHVKLLTPSPALMFNSFIALIMIIPNDFDAIINYFSFAAWMFYGSTCLSHIVMRFTQPDAERPIRTPVIFPALVVIASLYLIVAPIISEPNLWYLYAAIFILAGLLFYFPFVYFGYHPPFMKYITMFLQLLMNVSPPTEAPKDV</sequence>
<accession>A0A6P4YYR6</accession>
<dbReference type="GeneID" id="109473794"/>
<organism evidence="21 22">
    <name type="scientific">Branchiostoma belcheri</name>
    <name type="common">Amphioxus</name>
    <dbReference type="NCBI Taxonomy" id="7741"/>
    <lineage>
        <taxon>Eukaryota</taxon>
        <taxon>Metazoa</taxon>
        <taxon>Chordata</taxon>
        <taxon>Cephalochordata</taxon>
        <taxon>Leptocardii</taxon>
        <taxon>Amphioxiformes</taxon>
        <taxon>Branchiostomatidae</taxon>
        <taxon>Branchiostoma</taxon>
    </lineage>
</organism>
<protein>
    <recommendedName>
        <fullName evidence="15">b(0,+)-type amino acid transporter 1</fullName>
    </recommendedName>
    <alternativeName>
        <fullName evidence="16">Glycoprotein-associated amino acid transporter b0,+AT1</fullName>
    </alternativeName>
    <alternativeName>
        <fullName evidence="17">Solute carrier family 7 member 9</fullName>
    </alternativeName>
</protein>
<feature type="transmembrane region" description="Helical" evidence="20">
    <location>
        <begin position="421"/>
        <end position="440"/>
    </location>
</feature>
<dbReference type="OrthoDB" id="5982228at2759"/>
<dbReference type="FunFam" id="1.20.1740.10:FF:000015">
    <property type="entry name" value="B(0,+)-type amino acid transporter 1"/>
    <property type="match status" value="1"/>
</dbReference>
<evidence type="ECO:0000256" key="5">
    <source>
        <dbReference type="ARBA" id="ARBA00022553"/>
    </source>
</evidence>
<keyword evidence="9" id="KW-1015">Disulfide bond</keyword>
<keyword evidence="8 20" id="KW-0472">Membrane</keyword>
<dbReference type="PANTHER" id="PTHR11785">
    <property type="entry name" value="AMINO ACID TRANSPORTER"/>
    <property type="match status" value="1"/>
</dbReference>
<dbReference type="InterPro" id="IPR050598">
    <property type="entry name" value="AminoAcid_Transporter"/>
</dbReference>
<comment type="catalytic activity">
    <reaction evidence="14">
        <text>L-leucine(out) + L-arginine(in) = L-leucine(in) + L-arginine(out)</text>
        <dbReference type="Rhea" id="RHEA:71059"/>
        <dbReference type="ChEBI" id="CHEBI:32682"/>
        <dbReference type="ChEBI" id="CHEBI:57427"/>
    </reaction>
    <physiologicalReaction direction="left-to-right" evidence="14">
        <dbReference type="Rhea" id="RHEA:71060"/>
    </physiologicalReaction>
</comment>
<evidence type="ECO:0000256" key="13">
    <source>
        <dbReference type="ARBA" id="ARBA00052179"/>
    </source>
</evidence>
<keyword evidence="7 20" id="KW-1133">Transmembrane helix</keyword>
<feature type="transmembrane region" description="Helical" evidence="20">
    <location>
        <begin position="186"/>
        <end position="208"/>
    </location>
</feature>
<evidence type="ECO:0000256" key="6">
    <source>
        <dbReference type="ARBA" id="ARBA00022692"/>
    </source>
</evidence>
<dbReference type="RefSeq" id="XP_019629418.1">
    <property type="nucleotide sequence ID" value="XM_019773859.1"/>
</dbReference>
<keyword evidence="3" id="KW-0813">Transport</keyword>
<gene>
    <name evidence="22" type="primary">LOC109473794</name>
</gene>
<evidence type="ECO:0000256" key="15">
    <source>
        <dbReference type="ARBA" id="ARBA00074336"/>
    </source>
</evidence>
<dbReference type="AlphaFoldDB" id="A0A6P4YYR6"/>
<evidence type="ECO:0000256" key="7">
    <source>
        <dbReference type="ARBA" id="ARBA00022989"/>
    </source>
</evidence>
<comment type="catalytic activity">
    <reaction evidence="12">
        <text>L-histidine(out) + L-arginine(in) = L-histidine(in) + L-arginine(out)</text>
        <dbReference type="Rhea" id="RHEA:71063"/>
        <dbReference type="ChEBI" id="CHEBI:32682"/>
        <dbReference type="ChEBI" id="CHEBI:57595"/>
    </reaction>
    <physiologicalReaction direction="left-to-right" evidence="12">
        <dbReference type="Rhea" id="RHEA:71064"/>
    </physiologicalReaction>
</comment>
<name>A0A6P4YYR6_BRABE</name>
<dbReference type="PIRSF" id="PIRSF006060">
    <property type="entry name" value="AA_transporter"/>
    <property type="match status" value="1"/>
</dbReference>
<feature type="transmembrane region" description="Helical" evidence="20">
    <location>
        <begin position="37"/>
        <end position="58"/>
    </location>
</feature>
<evidence type="ECO:0000256" key="16">
    <source>
        <dbReference type="ARBA" id="ARBA00079910"/>
    </source>
</evidence>
<evidence type="ECO:0000256" key="8">
    <source>
        <dbReference type="ARBA" id="ARBA00023136"/>
    </source>
</evidence>
<evidence type="ECO:0000256" key="12">
    <source>
        <dbReference type="ARBA" id="ARBA00051835"/>
    </source>
</evidence>
<feature type="compositionally biased region" description="Basic and acidic residues" evidence="19">
    <location>
        <begin position="1"/>
        <end position="13"/>
    </location>
</feature>
<evidence type="ECO:0000256" key="9">
    <source>
        <dbReference type="ARBA" id="ARBA00023157"/>
    </source>
</evidence>
<evidence type="ECO:0000256" key="20">
    <source>
        <dbReference type="SAM" id="Phobius"/>
    </source>
</evidence>
<dbReference type="Gene3D" id="1.20.1740.10">
    <property type="entry name" value="Amino acid/polyamine transporter I"/>
    <property type="match status" value="1"/>
</dbReference>
<comment type="similarity">
    <text evidence="2">Belongs to the amino acid-polyamine-organocation (APC) superfamily.</text>
</comment>
<dbReference type="Pfam" id="PF13520">
    <property type="entry name" value="AA_permease_2"/>
    <property type="match status" value="1"/>
</dbReference>
<comment type="catalytic activity">
    <reaction evidence="11">
        <text>L-cystine(out) + L-arginine(in) = L-cystine(in) + L-arginine(out)</text>
        <dbReference type="Rhea" id="RHEA:71075"/>
        <dbReference type="ChEBI" id="CHEBI:32682"/>
        <dbReference type="ChEBI" id="CHEBI:35491"/>
    </reaction>
    <physiologicalReaction direction="left-to-right" evidence="11">
        <dbReference type="Rhea" id="RHEA:71076"/>
    </physiologicalReaction>
</comment>
<evidence type="ECO:0000256" key="19">
    <source>
        <dbReference type="SAM" id="MobiDB-lite"/>
    </source>
</evidence>
<evidence type="ECO:0000313" key="22">
    <source>
        <dbReference type="RefSeq" id="XP_019629418.1"/>
    </source>
</evidence>
<evidence type="ECO:0000256" key="14">
    <source>
        <dbReference type="ARBA" id="ARBA00052732"/>
    </source>
</evidence>
<keyword evidence="6 20" id="KW-0812">Transmembrane</keyword>
<evidence type="ECO:0000256" key="2">
    <source>
        <dbReference type="ARBA" id="ARBA00009523"/>
    </source>
</evidence>
<reference evidence="22" key="1">
    <citation type="submission" date="2025-08" db="UniProtKB">
        <authorList>
            <consortium name="RefSeq"/>
        </authorList>
    </citation>
    <scope>IDENTIFICATION</scope>
    <source>
        <tissue evidence="22">Gonad</tissue>
    </source>
</reference>
<comment type="catalytic activity">
    <reaction evidence="13">
        <text>L-cysteine(out) + L-arginine(in) = L-cysteine(in) + L-arginine(out)</text>
        <dbReference type="Rhea" id="RHEA:71071"/>
        <dbReference type="ChEBI" id="CHEBI:32682"/>
        <dbReference type="ChEBI" id="CHEBI:35235"/>
    </reaction>
    <physiologicalReaction direction="left-to-right" evidence="13">
        <dbReference type="Rhea" id="RHEA:71072"/>
    </physiologicalReaction>
</comment>
<evidence type="ECO:0000256" key="10">
    <source>
        <dbReference type="ARBA" id="ARBA00051323"/>
    </source>
</evidence>
<evidence type="ECO:0000256" key="1">
    <source>
        <dbReference type="ARBA" id="ARBA00004424"/>
    </source>
</evidence>
<evidence type="ECO:0000256" key="17">
    <source>
        <dbReference type="ARBA" id="ARBA00083296"/>
    </source>
</evidence>
<comment type="subcellular location">
    <subcellularLocation>
        <location evidence="1">Apical cell membrane</location>
        <topology evidence="1">Multi-pass membrane protein</topology>
    </subcellularLocation>
</comment>
<dbReference type="InterPro" id="IPR002293">
    <property type="entry name" value="AA/rel_permease1"/>
</dbReference>
<dbReference type="GO" id="GO:0016324">
    <property type="term" value="C:apical plasma membrane"/>
    <property type="evidence" value="ECO:0007669"/>
    <property type="project" value="UniProtKB-SubCell"/>
</dbReference>
<keyword evidence="4" id="KW-1003">Cell membrane</keyword>
<evidence type="ECO:0000256" key="4">
    <source>
        <dbReference type="ARBA" id="ARBA00022475"/>
    </source>
</evidence>
<feature type="transmembrane region" description="Helical" evidence="20">
    <location>
        <begin position="313"/>
        <end position="337"/>
    </location>
</feature>